<dbReference type="EMBL" id="CM042881">
    <property type="protein sequence ID" value="KAI4387241.1"/>
    <property type="molecule type" value="Genomic_DNA"/>
</dbReference>
<sequence>MKKDVARKCEDIAIDFVTNLPRGGRNMDSVWVVVDRLTTSAHSIHIQINWSLESLAKLYIKEIVIYHGVPHTITSNRDPRFTSKLWKNLQEALDTKLQMSTAFHPQTD</sequence>
<reference evidence="2" key="1">
    <citation type="journal article" date="2023" name="Front. Plant Sci.">
        <title>Chromosomal-level genome assembly of Melastoma candidum provides insights into trichome evolution.</title>
        <authorList>
            <person name="Zhong Y."/>
            <person name="Wu W."/>
            <person name="Sun C."/>
            <person name="Zou P."/>
            <person name="Liu Y."/>
            <person name="Dai S."/>
            <person name="Zhou R."/>
        </authorList>
    </citation>
    <scope>NUCLEOTIDE SEQUENCE [LARGE SCALE GENOMIC DNA]</scope>
</reference>
<accession>A0ACB9S6Z7</accession>
<comment type="caution">
    <text evidence="1">The sequence shown here is derived from an EMBL/GenBank/DDBJ whole genome shotgun (WGS) entry which is preliminary data.</text>
</comment>
<dbReference type="Proteomes" id="UP001057402">
    <property type="component" value="Chromosome 2"/>
</dbReference>
<protein>
    <submittedName>
        <fullName evidence="1">Uncharacterized protein</fullName>
    </submittedName>
</protein>
<evidence type="ECO:0000313" key="1">
    <source>
        <dbReference type="EMBL" id="KAI4387241.1"/>
    </source>
</evidence>
<proteinExistence type="predicted"/>
<evidence type="ECO:0000313" key="2">
    <source>
        <dbReference type="Proteomes" id="UP001057402"/>
    </source>
</evidence>
<gene>
    <name evidence="1" type="ORF">MLD38_005086</name>
</gene>
<name>A0ACB9S6Z7_9MYRT</name>
<organism evidence="1 2">
    <name type="scientific">Melastoma candidum</name>
    <dbReference type="NCBI Taxonomy" id="119954"/>
    <lineage>
        <taxon>Eukaryota</taxon>
        <taxon>Viridiplantae</taxon>
        <taxon>Streptophyta</taxon>
        <taxon>Embryophyta</taxon>
        <taxon>Tracheophyta</taxon>
        <taxon>Spermatophyta</taxon>
        <taxon>Magnoliopsida</taxon>
        <taxon>eudicotyledons</taxon>
        <taxon>Gunneridae</taxon>
        <taxon>Pentapetalae</taxon>
        <taxon>rosids</taxon>
        <taxon>malvids</taxon>
        <taxon>Myrtales</taxon>
        <taxon>Melastomataceae</taxon>
        <taxon>Melastomatoideae</taxon>
        <taxon>Melastomateae</taxon>
        <taxon>Melastoma</taxon>
    </lineage>
</organism>
<keyword evidence="2" id="KW-1185">Reference proteome</keyword>